<dbReference type="EMBL" id="CP036316">
    <property type="protein sequence ID" value="QDT65154.1"/>
    <property type="molecule type" value="Genomic_DNA"/>
</dbReference>
<organism evidence="2 3">
    <name type="scientific">Calycomorphotria hydatis</name>
    <dbReference type="NCBI Taxonomy" id="2528027"/>
    <lineage>
        <taxon>Bacteria</taxon>
        <taxon>Pseudomonadati</taxon>
        <taxon>Planctomycetota</taxon>
        <taxon>Planctomycetia</taxon>
        <taxon>Planctomycetales</taxon>
        <taxon>Planctomycetaceae</taxon>
        <taxon>Calycomorphotria</taxon>
    </lineage>
</organism>
<reference evidence="2 3" key="1">
    <citation type="submission" date="2019-02" db="EMBL/GenBank/DDBJ databases">
        <title>Deep-cultivation of Planctomycetes and their phenomic and genomic characterization uncovers novel biology.</title>
        <authorList>
            <person name="Wiegand S."/>
            <person name="Jogler M."/>
            <person name="Boedeker C."/>
            <person name="Pinto D."/>
            <person name="Vollmers J."/>
            <person name="Rivas-Marin E."/>
            <person name="Kohn T."/>
            <person name="Peeters S.H."/>
            <person name="Heuer A."/>
            <person name="Rast P."/>
            <person name="Oberbeckmann S."/>
            <person name="Bunk B."/>
            <person name="Jeske O."/>
            <person name="Meyerdierks A."/>
            <person name="Storesund J.E."/>
            <person name="Kallscheuer N."/>
            <person name="Luecker S."/>
            <person name="Lage O.M."/>
            <person name="Pohl T."/>
            <person name="Merkel B.J."/>
            <person name="Hornburger P."/>
            <person name="Mueller R.-W."/>
            <person name="Bruemmer F."/>
            <person name="Labrenz M."/>
            <person name="Spormann A.M."/>
            <person name="Op den Camp H."/>
            <person name="Overmann J."/>
            <person name="Amann R."/>
            <person name="Jetten M.S.M."/>
            <person name="Mascher T."/>
            <person name="Medema M.H."/>
            <person name="Devos D.P."/>
            <person name="Kaster A.-K."/>
            <person name="Ovreas L."/>
            <person name="Rohde M."/>
            <person name="Galperin M.Y."/>
            <person name="Jogler C."/>
        </authorList>
    </citation>
    <scope>NUCLEOTIDE SEQUENCE [LARGE SCALE GENOMIC DNA]</scope>
    <source>
        <strain evidence="2 3">V22</strain>
    </source>
</reference>
<proteinExistence type="predicted"/>
<keyword evidence="3" id="KW-1185">Reference proteome</keyword>
<dbReference type="Proteomes" id="UP000319976">
    <property type="component" value="Chromosome"/>
</dbReference>
<sequence length="167" mass="18560">MQSDQPLPIFTMQRNSALAIIFTLTICGCGSGNPQNSLEQKLANARTIAKQASVINVDGQWKKVTYEINNLNHEVAQNDSDNSPLTADVTFNATRSLSDNHDTKTAAEADNKLQPSVEPPENFNVKYRHQDGDWMIVEFTYTSPGAETSQLVDVDDSLRIVLWSAFR</sequence>
<evidence type="ECO:0000256" key="1">
    <source>
        <dbReference type="SAM" id="MobiDB-lite"/>
    </source>
</evidence>
<feature type="compositionally biased region" description="Basic and acidic residues" evidence="1">
    <location>
        <begin position="98"/>
        <end position="111"/>
    </location>
</feature>
<accession>A0A517T9V4</accession>
<dbReference type="RefSeq" id="WP_145262929.1">
    <property type="nucleotide sequence ID" value="NZ_CP036316.1"/>
</dbReference>
<dbReference type="AlphaFoldDB" id="A0A517T9V4"/>
<dbReference type="KEGG" id="chya:V22_24010"/>
<evidence type="ECO:0000313" key="3">
    <source>
        <dbReference type="Proteomes" id="UP000319976"/>
    </source>
</evidence>
<protein>
    <submittedName>
        <fullName evidence="2">Uncharacterized protein</fullName>
    </submittedName>
</protein>
<feature type="region of interest" description="Disordered" evidence="1">
    <location>
        <begin position="96"/>
        <end position="120"/>
    </location>
</feature>
<evidence type="ECO:0000313" key="2">
    <source>
        <dbReference type="EMBL" id="QDT65154.1"/>
    </source>
</evidence>
<gene>
    <name evidence="2" type="ORF">V22_24010</name>
</gene>
<name>A0A517T9V4_9PLAN</name>